<name>A0ABM7LK80_9ACTN</name>
<dbReference type="Proteomes" id="UP000676967">
    <property type="component" value="Chromosome"/>
</dbReference>
<dbReference type="EMBL" id="AP023356">
    <property type="protein sequence ID" value="BCJ39659.1"/>
    <property type="molecule type" value="Genomic_DNA"/>
</dbReference>
<feature type="transmembrane region" description="Helical" evidence="1">
    <location>
        <begin position="78"/>
        <end position="97"/>
    </location>
</feature>
<feature type="transmembrane region" description="Helical" evidence="1">
    <location>
        <begin position="21"/>
        <end position="46"/>
    </location>
</feature>
<organism evidence="3 4">
    <name type="scientific">Actinoplanes ianthinogenes</name>
    <dbReference type="NCBI Taxonomy" id="122358"/>
    <lineage>
        <taxon>Bacteria</taxon>
        <taxon>Bacillati</taxon>
        <taxon>Actinomycetota</taxon>
        <taxon>Actinomycetes</taxon>
        <taxon>Micromonosporales</taxon>
        <taxon>Micromonosporaceae</taxon>
        <taxon>Actinoplanes</taxon>
    </lineage>
</organism>
<evidence type="ECO:0000256" key="1">
    <source>
        <dbReference type="SAM" id="Phobius"/>
    </source>
</evidence>
<proteinExistence type="predicted"/>
<evidence type="ECO:0000313" key="4">
    <source>
        <dbReference type="Proteomes" id="UP000676967"/>
    </source>
</evidence>
<dbReference type="Pfam" id="PF19701">
    <property type="entry name" value="DUF6199"/>
    <property type="match status" value="1"/>
</dbReference>
<protein>
    <recommendedName>
        <fullName evidence="2">DUF6199 domain-containing protein</fullName>
    </recommendedName>
</protein>
<dbReference type="InterPro" id="IPR045679">
    <property type="entry name" value="DUF6199"/>
</dbReference>
<evidence type="ECO:0000313" key="3">
    <source>
        <dbReference type="EMBL" id="BCJ39659.1"/>
    </source>
</evidence>
<sequence length="246" mass="25466">MVRDRFEIGDGRIEGSAAARVGLASTAVTRLLWVVPLAALLLWGAVSPPSQWRVLAGWAYRDPEANEPSDTAYLLTRLGNIVALVFLVCASFGTFGGTDSPPRADSSTATATATADVQTRADLIVDFGADRARVAVVPQASAAPSPGTTAAMEVYRRREVNPAFPPSYLGRALPSGGRNWLLLGVRGDAPPALVTVRETAGQVIVGVYGPGTAAPGGATIYLVPARLGAPLAGRPVVDEATGRPVP</sequence>
<keyword evidence="4" id="KW-1185">Reference proteome</keyword>
<keyword evidence="1" id="KW-1133">Transmembrane helix</keyword>
<feature type="domain" description="DUF6199" evidence="2">
    <location>
        <begin position="35"/>
        <end position="88"/>
    </location>
</feature>
<keyword evidence="1" id="KW-0812">Transmembrane</keyword>
<accession>A0ABM7LK80</accession>
<keyword evidence="1" id="KW-0472">Membrane</keyword>
<gene>
    <name evidence="3" type="ORF">Aiant_03160</name>
</gene>
<reference evidence="3 4" key="1">
    <citation type="submission" date="2020-08" db="EMBL/GenBank/DDBJ databases">
        <title>Whole genome shotgun sequence of Actinoplanes ianthinogenes NBRC 13996.</title>
        <authorList>
            <person name="Komaki H."/>
            <person name="Tamura T."/>
        </authorList>
    </citation>
    <scope>NUCLEOTIDE SEQUENCE [LARGE SCALE GENOMIC DNA]</scope>
    <source>
        <strain evidence="3 4">NBRC 13996</strain>
    </source>
</reference>
<evidence type="ECO:0000259" key="2">
    <source>
        <dbReference type="Pfam" id="PF19701"/>
    </source>
</evidence>